<dbReference type="RefSeq" id="WP_014362199.1">
    <property type="nucleotide sequence ID" value="NZ_CP073075.1"/>
</dbReference>
<dbReference type="Pfam" id="PF13279">
    <property type="entry name" value="4HBT_2"/>
    <property type="match status" value="1"/>
</dbReference>
<protein>
    <submittedName>
        <fullName evidence="4">Acyl-CoA thioesterase</fullName>
    </submittedName>
</protein>
<reference evidence="4 5" key="1">
    <citation type="submission" date="2020-04" db="EMBL/GenBank/DDBJ databases">
        <title>MicrobeNet Type strains.</title>
        <authorList>
            <person name="Nicholson A.C."/>
        </authorList>
    </citation>
    <scope>NUCLEOTIDE SEQUENCE [LARGE SCALE GENOMIC DNA]</scope>
    <source>
        <strain evidence="4 5">ATCC BAA-14</strain>
    </source>
</reference>
<dbReference type="PANTHER" id="PTHR31793:SF27">
    <property type="entry name" value="NOVEL THIOESTERASE SUPERFAMILY DOMAIN AND SAPOSIN A-TYPE DOMAIN CONTAINING PROTEIN (0610012H03RIK)"/>
    <property type="match status" value="1"/>
</dbReference>
<dbReference type="InterPro" id="IPR029069">
    <property type="entry name" value="HotDog_dom_sf"/>
</dbReference>
<gene>
    <name evidence="4" type="ORF">HGA05_21500</name>
</gene>
<dbReference type="AlphaFoldDB" id="A0A846WR70"/>
<comment type="caution">
    <text evidence="4">The sequence shown here is derived from an EMBL/GenBank/DDBJ whole genome shotgun (WGS) entry which is preliminary data.</text>
</comment>
<feature type="compositionally biased region" description="Low complexity" evidence="3">
    <location>
        <begin position="1"/>
        <end position="14"/>
    </location>
</feature>
<dbReference type="SUPFAM" id="SSF54637">
    <property type="entry name" value="Thioesterase/thiol ester dehydrase-isomerase"/>
    <property type="match status" value="1"/>
</dbReference>
<evidence type="ECO:0000256" key="2">
    <source>
        <dbReference type="ARBA" id="ARBA00022801"/>
    </source>
</evidence>
<dbReference type="OMA" id="FVRTWIS"/>
<dbReference type="GO" id="GO:0047617">
    <property type="term" value="F:fatty acyl-CoA hydrolase activity"/>
    <property type="evidence" value="ECO:0007669"/>
    <property type="project" value="TreeGrafter"/>
</dbReference>
<dbReference type="InterPro" id="IPR050563">
    <property type="entry name" value="4-hydroxybenzoyl-CoA_TE"/>
</dbReference>
<dbReference type="Gene3D" id="3.10.129.10">
    <property type="entry name" value="Hotdog Thioesterase"/>
    <property type="match status" value="1"/>
</dbReference>
<dbReference type="PANTHER" id="PTHR31793">
    <property type="entry name" value="4-HYDROXYBENZOYL-COA THIOESTERASE FAMILY MEMBER"/>
    <property type="match status" value="1"/>
</dbReference>
<proteinExistence type="inferred from homology"/>
<keyword evidence="2" id="KW-0378">Hydrolase</keyword>
<evidence type="ECO:0000313" key="5">
    <source>
        <dbReference type="Proteomes" id="UP000563898"/>
    </source>
</evidence>
<sequence>MDPDTQPTTPTPDAEVPPPHAPAEVELQLRWGDMDINAHINNVQFARLFEEGRVRAFSRWFPGGAERLPILVVRQDVEFRATLDYTLDPVVMRLAITRLGTSSYTIGATLSAADGTLCALARTTMVVIDPATGRPTPIPPSARQILESHRAQLPELRPRD</sequence>
<feature type="region of interest" description="Disordered" evidence="3">
    <location>
        <begin position="1"/>
        <end position="20"/>
    </location>
</feature>
<name>A0A846WR70_9ACTN</name>
<accession>A0A846WR70</accession>
<dbReference type="EMBL" id="JAAXPC010000015">
    <property type="protein sequence ID" value="NKY04148.1"/>
    <property type="molecule type" value="Genomic_DNA"/>
</dbReference>
<dbReference type="GeneID" id="90162085"/>
<organism evidence="4 5">
    <name type="scientific">Gordonia polyisoprenivorans</name>
    <dbReference type="NCBI Taxonomy" id="84595"/>
    <lineage>
        <taxon>Bacteria</taxon>
        <taxon>Bacillati</taxon>
        <taxon>Actinomycetota</taxon>
        <taxon>Actinomycetes</taxon>
        <taxon>Mycobacteriales</taxon>
        <taxon>Gordoniaceae</taxon>
        <taxon>Gordonia</taxon>
    </lineage>
</organism>
<dbReference type="Proteomes" id="UP000563898">
    <property type="component" value="Unassembled WGS sequence"/>
</dbReference>
<evidence type="ECO:0000313" key="4">
    <source>
        <dbReference type="EMBL" id="NKY04148.1"/>
    </source>
</evidence>
<comment type="similarity">
    <text evidence="1">Belongs to the 4-hydroxybenzoyl-CoA thioesterase family.</text>
</comment>
<evidence type="ECO:0000256" key="3">
    <source>
        <dbReference type="SAM" id="MobiDB-lite"/>
    </source>
</evidence>
<dbReference type="CDD" id="cd00586">
    <property type="entry name" value="4HBT"/>
    <property type="match status" value="1"/>
</dbReference>
<evidence type="ECO:0000256" key="1">
    <source>
        <dbReference type="ARBA" id="ARBA00005953"/>
    </source>
</evidence>